<feature type="transmembrane region" description="Helical" evidence="6">
    <location>
        <begin position="106"/>
        <end position="129"/>
    </location>
</feature>
<feature type="transmembrane region" description="Helical" evidence="6">
    <location>
        <begin position="435"/>
        <end position="459"/>
    </location>
</feature>
<feature type="transmembrane region" description="Helical" evidence="6">
    <location>
        <begin position="636"/>
        <end position="655"/>
    </location>
</feature>
<feature type="transmembrane region" description="Helical" evidence="6">
    <location>
        <begin position="719"/>
        <end position="737"/>
    </location>
</feature>
<evidence type="ECO:0000256" key="1">
    <source>
        <dbReference type="ARBA" id="ARBA00004141"/>
    </source>
</evidence>
<feature type="transmembrane region" description="Helical" evidence="6">
    <location>
        <begin position="686"/>
        <end position="707"/>
    </location>
</feature>
<evidence type="ECO:0000256" key="7">
    <source>
        <dbReference type="SAM" id="SignalP"/>
    </source>
</evidence>
<feature type="region of interest" description="Disordered" evidence="5">
    <location>
        <begin position="21"/>
        <end position="100"/>
    </location>
</feature>
<feature type="compositionally biased region" description="Basic and acidic residues" evidence="5">
    <location>
        <begin position="50"/>
        <end position="63"/>
    </location>
</feature>
<sequence length="780" mass="84105">MRTLHLFLLICLTAFAQTRPVPPSDIANTSTNKAAAKAAARSLQDTPESAAKKVERLAKKVDEGAGSPASTVKKEHKEHGVQKHTKQSPPPPELLSPPPESSSGSYFPMLAVGALIVCCLCVVLQCCIGGVSSYWGSMSSYGTQIGSFVVLVCVQSVAILLFKLCQTSGSYSFSPASCVAMTEACKLALAVTLHSRHVKATGVDPFKGVTPRICAHYFFLAVLYTINNQLTFYALELVDPGTFTLAKSLAPYIVALMLRVLGQRLNELQWVCVLLQCICIAVSQYDACKARGMVPTHGYVVVAVATVITAVSSVWNQQVVKNFDVTVHLQNTILYVFGFSIAIFSYLVMPPRPGAVHVGFFEGYTPLALLLVLFQAFHGLAVTLVYKYADAIVKNFANSAVMAVLVIVSANFFGVATTLHSWLGVAGVLVTTGAVVGSGAPVSAVVGSGAPVSAAAAMLPAHAPGARRRAVAAEAVASAPLDMEAPALIPEAVTAAALQAEAPAAPVATWSGATLPPTESTPLVAPHMPPAPYKSPLRVGLRHVVERERQRRQDLAWRIWLAAFVAWLFITTSIYKYFALADFCPQPPGALTNFRNPAACKEPTWAAGLFYSVLMGFHVGYGLFTERNELWKLFTILHGLVMILFITSALAIFMARLSNKATEVAKELSTKALDSDESSFKQALRFLYDVVAPFLVVFFILLLGTLFEILYNQWNWVDALYFAFFSISSCGQTPPGSVDDAELLFVSVYLLTGIPLFGNAIGRLSNFITVKFFRIEFEKD</sequence>
<proteinExistence type="predicted"/>
<feature type="compositionally biased region" description="Pro residues" evidence="5">
    <location>
        <begin position="88"/>
        <end position="100"/>
    </location>
</feature>
<dbReference type="Pfam" id="PF04142">
    <property type="entry name" value="Nuc_sug_transp"/>
    <property type="match status" value="1"/>
</dbReference>
<dbReference type="Pfam" id="PF07885">
    <property type="entry name" value="Ion_trans_2"/>
    <property type="match status" value="2"/>
</dbReference>
<dbReference type="SUPFAM" id="SSF81324">
    <property type="entry name" value="Voltage-gated potassium channels"/>
    <property type="match status" value="2"/>
</dbReference>
<protein>
    <submittedName>
        <fullName evidence="9">Udp-galactose transporter 6</fullName>
    </submittedName>
</protein>
<dbReference type="GO" id="GO:0015165">
    <property type="term" value="F:pyrimidine nucleotide-sugar transmembrane transporter activity"/>
    <property type="evidence" value="ECO:0007669"/>
    <property type="project" value="InterPro"/>
</dbReference>
<feature type="compositionally biased region" description="Basic and acidic residues" evidence="5">
    <location>
        <begin position="72"/>
        <end position="81"/>
    </location>
</feature>
<dbReference type="AlphaFoldDB" id="A0A0M0JM36"/>
<feature type="transmembrane region" description="Helical" evidence="6">
    <location>
        <begin position="327"/>
        <end position="347"/>
    </location>
</feature>
<organism evidence="9 10">
    <name type="scientific">Chrysochromulina tobinii</name>
    <dbReference type="NCBI Taxonomy" id="1460289"/>
    <lineage>
        <taxon>Eukaryota</taxon>
        <taxon>Haptista</taxon>
        <taxon>Haptophyta</taxon>
        <taxon>Prymnesiophyceae</taxon>
        <taxon>Prymnesiales</taxon>
        <taxon>Chrysochromulinaceae</taxon>
        <taxon>Chrysochromulina</taxon>
    </lineage>
</organism>
<keyword evidence="3 6" id="KW-1133">Transmembrane helix</keyword>
<evidence type="ECO:0000313" key="10">
    <source>
        <dbReference type="Proteomes" id="UP000037460"/>
    </source>
</evidence>
<gene>
    <name evidence="9" type="ORF">Ctob_004561</name>
</gene>
<feature type="transmembrane region" description="Helical" evidence="6">
    <location>
        <begin position="214"/>
        <end position="235"/>
    </location>
</feature>
<name>A0A0M0JM36_9EUKA</name>
<evidence type="ECO:0000256" key="6">
    <source>
        <dbReference type="SAM" id="Phobius"/>
    </source>
</evidence>
<feature type="signal peptide" evidence="7">
    <location>
        <begin position="1"/>
        <end position="18"/>
    </location>
</feature>
<keyword evidence="10" id="KW-1185">Reference proteome</keyword>
<accession>A0A0M0JM36</accession>
<evidence type="ECO:0000256" key="4">
    <source>
        <dbReference type="ARBA" id="ARBA00023136"/>
    </source>
</evidence>
<feature type="compositionally biased region" description="Low complexity" evidence="5">
    <location>
        <begin position="27"/>
        <end position="40"/>
    </location>
</feature>
<feature type="transmembrane region" description="Helical" evidence="6">
    <location>
        <begin position="555"/>
        <end position="578"/>
    </location>
</feature>
<dbReference type="InterPro" id="IPR013099">
    <property type="entry name" value="K_chnl_dom"/>
</dbReference>
<feature type="transmembrane region" description="Helical" evidence="6">
    <location>
        <begin position="141"/>
        <end position="162"/>
    </location>
</feature>
<comment type="subcellular location">
    <subcellularLocation>
        <location evidence="1">Membrane</location>
        <topology evidence="1">Multi-pass membrane protein</topology>
    </subcellularLocation>
</comment>
<feature type="transmembrane region" description="Helical" evidence="6">
    <location>
        <begin position="743"/>
        <end position="762"/>
    </location>
</feature>
<dbReference type="Proteomes" id="UP000037460">
    <property type="component" value="Unassembled WGS sequence"/>
</dbReference>
<feature type="transmembrane region" description="Helical" evidence="6">
    <location>
        <begin position="605"/>
        <end position="624"/>
    </location>
</feature>
<feature type="transmembrane region" description="Helical" evidence="6">
    <location>
        <begin position="367"/>
        <end position="389"/>
    </location>
</feature>
<evidence type="ECO:0000256" key="2">
    <source>
        <dbReference type="ARBA" id="ARBA00022692"/>
    </source>
</evidence>
<dbReference type="EMBL" id="JWZX01002690">
    <property type="protein sequence ID" value="KOO27636.1"/>
    <property type="molecule type" value="Genomic_DNA"/>
</dbReference>
<evidence type="ECO:0000313" key="9">
    <source>
        <dbReference type="EMBL" id="KOO27636.1"/>
    </source>
</evidence>
<evidence type="ECO:0000256" key="3">
    <source>
        <dbReference type="ARBA" id="ARBA00022989"/>
    </source>
</evidence>
<feature type="domain" description="Potassium channel" evidence="8">
    <location>
        <begin position="696"/>
        <end position="769"/>
    </location>
</feature>
<feature type="transmembrane region" description="Helical" evidence="6">
    <location>
        <begin position="401"/>
        <end position="423"/>
    </location>
</feature>
<reference evidence="10" key="1">
    <citation type="journal article" date="2015" name="PLoS Genet.">
        <title>Genome Sequence and Transcriptome Analyses of Chrysochromulina tobin: Metabolic Tools for Enhanced Algal Fitness in the Prominent Order Prymnesiales (Haptophyceae).</title>
        <authorList>
            <person name="Hovde B.T."/>
            <person name="Deodato C.R."/>
            <person name="Hunsperger H.M."/>
            <person name="Ryken S.A."/>
            <person name="Yost W."/>
            <person name="Jha R.K."/>
            <person name="Patterson J."/>
            <person name="Monnat R.J. Jr."/>
            <person name="Barlow S.B."/>
            <person name="Starkenburg S.R."/>
            <person name="Cattolico R.A."/>
        </authorList>
    </citation>
    <scope>NUCLEOTIDE SEQUENCE</scope>
    <source>
        <strain evidence="10">CCMP291</strain>
    </source>
</reference>
<keyword evidence="2 6" id="KW-0812">Transmembrane</keyword>
<feature type="transmembrane region" description="Helical" evidence="6">
    <location>
        <begin position="297"/>
        <end position="315"/>
    </location>
</feature>
<dbReference type="InterPro" id="IPR007271">
    <property type="entry name" value="Nuc_sug_transpt"/>
</dbReference>
<feature type="domain" description="Potassium channel" evidence="8">
    <location>
        <begin position="567"/>
        <end position="657"/>
    </location>
</feature>
<keyword evidence="7" id="KW-0732">Signal</keyword>
<evidence type="ECO:0000256" key="5">
    <source>
        <dbReference type="SAM" id="MobiDB-lite"/>
    </source>
</evidence>
<dbReference type="PANTHER" id="PTHR10231">
    <property type="entry name" value="NUCLEOTIDE-SUGAR TRANSMEMBRANE TRANSPORTER"/>
    <property type="match status" value="1"/>
</dbReference>
<dbReference type="OrthoDB" id="408493at2759"/>
<feature type="chain" id="PRO_5005601966" evidence="7">
    <location>
        <begin position="19"/>
        <end position="780"/>
    </location>
</feature>
<dbReference type="GO" id="GO:0000139">
    <property type="term" value="C:Golgi membrane"/>
    <property type="evidence" value="ECO:0007669"/>
    <property type="project" value="InterPro"/>
</dbReference>
<keyword evidence="4 6" id="KW-0472">Membrane</keyword>
<dbReference type="Gene3D" id="1.10.287.70">
    <property type="match status" value="1"/>
</dbReference>
<comment type="caution">
    <text evidence="9">The sequence shown here is derived from an EMBL/GenBank/DDBJ whole genome shotgun (WGS) entry which is preliminary data.</text>
</comment>
<evidence type="ECO:0000259" key="8">
    <source>
        <dbReference type="Pfam" id="PF07885"/>
    </source>
</evidence>